<dbReference type="InParanoid" id="Q011J1"/>
<reference evidence="1" key="2">
    <citation type="journal article" date="2014" name="BMC Genomics">
        <title>An improved genome of the model marine alga Ostreococcus tauri unfolds by assessing Illumina de novo assemblies.</title>
        <authorList>
            <person name="Blanc-Mathieu R."/>
            <person name="Verhelst B."/>
            <person name="Derelle E."/>
            <person name="Rombauts S."/>
            <person name="Bouget F.Y."/>
            <person name="Carre I."/>
            <person name="Chateau A."/>
            <person name="Eyre-Walker A."/>
            <person name="Grimsley N."/>
            <person name="Moreau H."/>
            <person name="Piegu B."/>
            <person name="Rivals E."/>
            <person name="Schackwitz W."/>
            <person name="Van de Peer Y."/>
            <person name="Piganeau G."/>
        </authorList>
    </citation>
    <scope>NUCLEOTIDE SEQUENCE</scope>
    <source>
        <strain evidence="1">RCC4221</strain>
    </source>
</reference>
<evidence type="ECO:0000313" key="1">
    <source>
        <dbReference type="EMBL" id="CAL55439.1"/>
    </source>
</evidence>
<dbReference type="OrthoDB" id="10618924at2759"/>
<dbReference type="GeneID" id="9831695"/>
<accession>A0A1Y5IH19</accession>
<dbReference type="EMBL" id="CAID01000009">
    <property type="protein sequence ID" value="CAL55439.1"/>
    <property type="molecule type" value="Genomic_DNA"/>
</dbReference>
<name>Q011J1_OSTTA</name>
<gene>
    <name evidence="2" type="ORF">BE221DRAFT_67597</name>
    <name evidence="1" type="ORF">OT_ostta09g02780</name>
</gene>
<accession>Q011J1</accession>
<reference evidence="1 3" key="1">
    <citation type="journal article" date="2006" name="Proc. Natl. Acad. Sci. U.S.A.">
        <title>Genome analysis of the smallest free-living eukaryote Ostreococcus tauri unveils many unique features.</title>
        <authorList>
            <person name="Derelle E."/>
            <person name="Ferraz C."/>
            <person name="Rombauts S."/>
            <person name="Rouze P."/>
            <person name="Worden A.Z."/>
            <person name="Robbens S."/>
            <person name="Partensky F."/>
            <person name="Degroeve S."/>
            <person name="Echeynie S."/>
            <person name="Cooke R."/>
            <person name="Saeys Y."/>
            <person name="Wuyts J."/>
            <person name="Jabbari K."/>
            <person name="Bowler C."/>
            <person name="Panaud O."/>
            <person name="Piegu B."/>
            <person name="Ball S.G."/>
            <person name="Ral J.-P."/>
            <person name="Bouget F.-Y."/>
            <person name="Piganeau G."/>
            <person name="De Baets B."/>
            <person name="Picard A."/>
            <person name="Delseny M."/>
            <person name="Demaille J."/>
            <person name="Van de Peer Y."/>
            <person name="Moreau H."/>
        </authorList>
    </citation>
    <scope>NUCLEOTIDE SEQUENCE [LARGE SCALE GENOMIC DNA]</scope>
    <source>
        <strain evidence="1 3">OTTH0595</strain>
    </source>
</reference>
<organism evidence="1 3">
    <name type="scientific">Ostreococcus tauri</name>
    <name type="common">Marine green alga</name>
    <dbReference type="NCBI Taxonomy" id="70448"/>
    <lineage>
        <taxon>Eukaryota</taxon>
        <taxon>Viridiplantae</taxon>
        <taxon>Chlorophyta</taxon>
        <taxon>Mamiellophyceae</taxon>
        <taxon>Mamiellales</taxon>
        <taxon>Bathycoccaceae</taxon>
        <taxon>Ostreococcus</taxon>
    </lineage>
</organism>
<dbReference type="RefSeq" id="XP_003081270.1">
    <property type="nucleotide sequence ID" value="XM_003081222.1"/>
</dbReference>
<protein>
    <submittedName>
        <fullName evidence="1">Unnamed product</fullName>
    </submittedName>
</protein>
<keyword evidence="3" id="KW-1185">Reference proteome</keyword>
<sequence length="280" mass="30988">MPRRFKTHRIARAVVVVAVALASVVNVVTVVASADPMIDFEDERSDNYRSLVFGIKCGACKAVTSEIGNAFARTAKRHKRDADTTDAFGGRYVSQFRTKLSREVDEVCAENGVVEREWGYSEKGASNVINTTRVFDRAGVNLTQEESSMIQMTVFGLGIFTKEPSERFHYRGPPGSEEPGSDNFSLISNTFARKTLREACQAVSDSLEFDEAIDEAVSSVEEGFDFGIQHKLCLQLNYCKVKNKRGKRQSIERVKQNDGSVAYEIPSDAVDASATTKDEL</sequence>
<dbReference type="AlphaFoldDB" id="Q011J1"/>
<dbReference type="Proteomes" id="UP000009170">
    <property type="component" value="Unassembled WGS sequence"/>
</dbReference>
<evidence type="ECO:0000313" key="2">
    <source>
        <dbReference type="EMBL" id="OUS48860.1"/>
    </source>
</evidence>
<dbReference type="Proteomes" id="UP000195557">
    <property type="component" value="Unassembled WGS sequence"/>
</dbReference>
<evidence type="ECO:0000313" key="3">
    <source>
        <dbReference type="Proteomes" id="UP000009170"/>
    </source>
</evidence>
<accession>A0A454Y370</accession>
<reference evidence="2" key="3">
    <citation type="submission" date="2017-04" db="EMBL/GenBank/DDBJ databases">
        <title>Population genomics of picophytoplankton unveils novel chromosome hypervariability.</title>
        <authorList>
            <consortium name="DOE Joint Genome Institute"/>
            <person name="Blanc-Mathieu R."/>
            <person name="Krasovec M."/>
            <person name="Hebrard M."/>
            <person name="Yau S."/>
            <person name="Desgranges E."/>
            <person name="Martin J."/>
            <person name="Schackwitz W."/>
            <person name="Kuo A."/>
            <person name="Salin G."/>
            <person name="Donnadieu C."/>
            <person name="Desdevises Y."/>
            <person name="Sanchez-Ferandin S."/>
            <person name="Moreau H."/>
            <person name="Rivals E."/>
            <person name="Grigoriev I.V."/>
            <person name="Grimsley N."/>
            <person name="Eyre-Walker A."/>
            <person name="Piganeau G."/>
        </authorList>
    </citation>
    <scope>NUCLEOTIDE SEQUENCE [LARGE SCALE GENOMIC DNA]</scope>
    <source>
        <strain evidence="2">RCC 1115</strain>
    </source>
</reference>
<dbReference type="EMBL" id="KZ155772">
    <property type="protein sequence ID" value="OUS48860.1"/>
    <property type="molecule type" value="Genomic_DNA"/>
</dbReference>
<dbReference type="KEGG" id="ota:OT_ostta09g02780"/>
<proteinExistence type="predicted"/>